<keyword evidence="2" id="KW-1185">Reference proteome</keyword>
<gene>
    <name evidence="1" type="ORF">DF286_01505</name>
</gene>
<evidence type="ECO:0000313" key="1">
    <source>
        <dbReference type="EMBL" id="PWG01691.1"/>
    </source>
</evidence>
<dbReference type="Proteomes" id="UP000245916">
    <property type="component" value="Unassembled WGS sequence"/>
</dbReference>
<sequence length="86" mass="9507">MNEREHDLTAQQMLEAQQALDVAAFNGILSLAIILRKRNLLADAETKSLHDIMSKPLALPGNANNPVVQDAQQNLDQLFALLMERG</sequence>
<dbReference type="EMBL" id="QFFF01000001">
    <property type="protein sequence ID" value="PWG01691.1"/>
    <property type="molecule type" value="Genomic_DNA"/>
</dbReference>
<organism evidence="1 2">
    <name type="scientific">Allosphingosinicella humi</name>
    <dbReference type="NCBI Taxonomy" id="2068657"/>
    <lineage>
        <taxon>Bacteria</taxon>
        <taxon>Pseudomonadati</taxon>
        <taxon>Pseudomonadota</taxon>
        <taxon>Alphaproteobacteria</taxon>
        <taxon>Sphingomonadales</taxon>
        <taxon>Sphingomonadaceae</taxon>
        <taxon>Allosphingosinicella</taxon>
    </lineage>
</organism>
<name>A0A2U2J083_9SPHN</name>
<dbReference type="RefSeq" id="WP_109269830.1">
    <property type="nucleotide sequence ID" value="NZ_QFFF01000001.1"/>
</dbReference>
<dbReference type="OrthoDB" id="7509486at2"/>
<accession>A0A2U2J083</accession>
<reference evidence="1 2" key="1">
    <citation type="submission" date="2018-05" db="EMBL/GenBank/DDBJ databases">
        <title>Genome of Sphingosinicella humi QZX222.</title>
        <authorList>
            <person name="Qiao Z."/>
            <person name="Wang G."/>
        </authorList>
    </citation>
    <scope>NUCLEOTIDE SEQUENCE [LARGE SCALE GENOMIC DNA]</scope>
    <source>
        <strain evidence="1 2">QZX222</strain>
    </source>
</reference>
<comment type="caution">
    <text evidence="1">The sequence shown here is derived from an EMBL/GenBank/DDBJ whole genome shotgun (WGS) entry which is preliminary data.</text>
</comment>
<evidence type="ECO:0000313" key="2">
    <source>
        <dbReference type="Proteomes" id="UP000245916"/>
    </source>
</evidence>
<proteinExistence type="predicted"/>
<protein>
    <submittedName>
        <fullName evidence="1">Uncharacterized protein</fullName>
    </submittedName>
</protein>
<dbReference type="AlphaFoldDB" id="A0A2U2J083"/>